<keyword evidence="5" id="KW-0539">Nucleus</keyword>
<keyword evidence="9" id="KW-1185">Reference proteome</keyword>
<feature type="domain" description="MiT/TFE transcription factors N-terminal" evidence="7">
    <location>
        <begin position="1"/>
        <end position="82"/>
    </location>
</feature>
<dbReference type="PANTHER" id="PTHR45776:SF2">
    <property type="entry name" value="MIP04163P"/>
    <property type="match status" value="1"/>
</dbReference>
<evidence type="ECO:0000313" key="8">
    <source>
        <dbReference type="EMBL" id="KAG5835320.1"/>
    </source>
</evidence>
<evidence type="ECO:0000256" key="1">
    <source>
        <dbReference type="ARBA" id="ARBA00004123"/>
    </source>
</evidence>
<dbReference type="InterPro" id="IPR031867">
    <property type="entry name" value="MiT/TFE_N"/>
</dbReference>
<dbReference type="EMBL" id="JAFIRN010000014">
    <property type="protein sequence ID" value="KAG5835320.1"/>
    <property type="molecule type" value="Genomic_DNA"/>
</dbReference>
<evidence type="ECO:0000256" key="2">
    <source>
        <dbReference type="ARBA" id="ARBA00023015"/>
    </source>
</evidence>
<evidence type="ECO:0000256" key="3">
    <source>
        <dbReference type="ARBA" id="ARBA00023125"/>
    </source>
</evidence>
<dbReference type="AlphaFoldDB" id="A0A9D3RM55"/>
<dbReference type="PANTHER" id="PTHR45776">
    <property type="entry name" value="MIP04163P"/>
    <property type="match status" value="1"/>
</dbReference>
<evidence type="ECO:0000256" key="6">
    <source>
        <dbReference type="SAM" id="MobiDB-lite"/>
    </source>
</evidence>
<feature type="region of interest" description="Disordered" evidence="6">
    <location>
        <begin position="35"/>
        <end position="96"/>
    </location>
</feature>
<proteinExistence type="predicted"/>
<name>A0A9D3RM55_ANGAN</name>
<keyword evidence="4" id="KW-0804">Transcription</keyword>
<dbReference type="Proteomes" id="UP001044222">
    <property type="component" value="Chromosome 14"/>
</dbReference>
<feature type="compositionally biased region" description="Polar residues" evidence="6">
    <location>
        <begin position="70"/>
        <end position="79"/>
    </location>
</feature>
<evidence type="ECO:0000256" key="4">
    <source>
        <dbReference type="ARBA" id="ARBA00023163"/>
    </source>
</evidence>
<gene>
    <name evidence="8" type="ORF">ANANG_G00242620</name>
</gene>
<evidence type="ECO:0000313" key="9">
    <source>
        <dbReference type="Proteomes" id="UP001044222"/>
    </source>
</evidence>
<organism evidence="8 9">
    <name type="scientific">Anguilla anguilla</name>
    <name type="common">European freshwater eel</name>
    <name type="synonym">Muraena anguilla</name>
    <dbReference type="NCBI Taxonomy" id="7936"/>
    <lineage>
        <taxon>Eukaryota</taxon>
        <taxon>Metazoa</taxon>
        <taxon>Chordata</taxon>
        <taxon>Craniata</taxon>
        <taxon>Vertebrata</taxon>
        <taxon>Euteleostomi</taxon>
        <taxon>Actinopterygii</taxon>
        <taxon>Neopterygii</taxon>
        <taxon>Teleostei</taxon>
        <taxon>Anguilliformes</taxon>
        <taxon>Anguillidae</taxon>
        <taxon>Anguilla</taxon>
    </lineage>
</organism>
<dbReference type="GO" id="GO:0000978">
    <property type="term" value="F:RNA polymerase II cis-regulatory region sequence-specific DNA binding"/>
    <property type="evidence" value="ECO:0007669"/>
    <property type="project" value="TreeGrafter"/>
</dbReference>
<evidence type="ECO:0000256" key="5">
    <source>
        <dbReference type="ARBA" id="ARBA00023242"/>
    </source>
</evidence>
<comment type="subcellular location">
    <subcellularLocation>
        <location evidence="1">Nucleus</location>
    </subcellularLocation>
</comment>
<reference evidence="8" key="1">
    <citation type="submission" date="2021-01" db="EMBL/GenBank/DDBJ databases">
        <title>A chromosome-scale assembly of European eel, Anguilla anguilla.</title>
        <authorList>
            <person name="Henkel C."/>
            <person name="Jong-Raadsen S.A."/>
            <person name="Dufour S."/>
            <person name="Weltzien F.-A."/>
            <person name="Palstra A.P."/>
            <person name="Pelster B."/>
            <person name="Spaink H.P."/>
            <person name="Van Den Thillart G.E."/>
            <person name="Jansen H."/>
            <person name="Zahm M."/>
            <person name="Klopp C."/>
            <person name="Cedric C."/>
            <person name="Louis A."/>
            <person name="Berthelot C."/>
            <person name="Parey E."/>
            <person name="Roest Crollius H."/>
            <person name="Montfort J."/>
            <person name="Robinson-Rechavi M."/>
            <person name="Bucao C."/>
            <person name="Bouchez O."/>
            <person name="Gislard M."/>
            <person name="Lluch J."/>
            <person name="Milhes M."/>
            <person name="Lampietro C."/>
            <person name="Lopez Roques C."/>
            <person name="Donnadieu C."/>
            <person name="Braasch I."/>
            <person name="Desvignes T."/>
            <person name="Postlethwait J."/>
            <person name="Bobe J."/>
            <person name="Guiguen Y."/>
            <person name="Dirks R."/>
        </authorList>
    </citation>
    <scope>NUCLEOTIDE SEQUENCE</scope>
    <source>
        <strain evidence="8">Tag_6206</strain>
        <tissue evidence="8">Liver</tissue>
    </source>
</reference>
<accession>A0A9D3RM55</accession>
<dbReference type="GO" id="GO:0000981">
    <property type="term" value="F:DNA-binding transcription factor activity, RNA polymerase II-specific"/>
    <property type="evidence" value="ECO:0007669"/>
    <property type="project" value="TreeGrafter"/>
</dbReference>
<feature type="compositionally biased region" description="Polar residues" evidence="6">
    <location>
        <begin position="36"/>
        <end position="45"/>
    </location>
</feature>
<evidence type="ECO:0000259" key="7">
    <source>
        <dbReference type="Pfam" id="PF15951"/>
    </source>
</evidence>
<sequence length="96" mass="10525">MQVPVEVLRVQTHLENPTDYHIRQSQRQQLKEYLSATYTSKQATQPSPPPPPPPAAPPSASPHIRAEQLMGSSGNSTPTAPWPCWTSATGPRERDG</sequence>
<comment type="caution">
    <text evidence="8">The sequence shown here is derived from an EMBL/GenBank/DDBJ whole genome shotgun (WGS) entry which is preliminary data.</text>
</comment>
<keyword evidence="3" id="KW-0238">DNA-binding</keyword>
<dbReference type="GO" id="GO:0005634">
    <property type="term" value="C:nucleus"/>
    <property type="evidence" value="ECO:0007669"/>
    <property type="project" value="UniProtKB-SubCell"/>
</dbReference>
<feature type="compositionally biased region" description="Pro residues" evidence="6">
    <location>
        <begin position="46"/>
        <end position="60"/>
    </location>
</feature>
<keyword evidence="2" id="KW-0805">Transcription regulation</keyword>
<dbReference type="Pfam" id="PF15951">
    <property type="entry name" value="MITF_TFEB_C_3_N"/>
    <property type="match status" value="1"/>
</dbReference>
<protein>
    <recommendedName>
        <fullName evidence="7">MiT/TFE transcription factors N-terminal domain-containing protein</fullName>
    </recommendedName>
</protein>